<evidence type="ECO:0000256" key="1">
    <source>
        <dbReference type="SAM" id="MobiDB-lite"/>
    </source>
</evidence>
<feature type="region of interest" description="Disordered" evidence="1">
    <location>
        <begin position="223"/>
        <end position="307"/>
    </location>
</feature>
<evidence type="ECO:0000313" key="2">
    <source>
        <dbReference type="EMBL" id="SES81691.1"/>
    </source>
</evidence>
<feature type="compositionally biased region" description="Basic and acidic residues" evidence="1">
    <location>
        <begin position="93"/>
        <end position="109"/>
    </location>
</feature>
<sequence>MPDDVGGDQHVELAAAEPVDHLAPGGRREGTVEDAGAPRPDRLQHRRGGVDGLAGEGDDQRPRPHARGPHRGRQDVEPGQPPVADDLDVGDVGDQRLEHRQRLGGRDHPDLAVLAGEQQTRPGVPAVGVGDPVRLVEDEQPAARRRLLDGAAEDRRHRLDLLLAGGQADGARWQLCRQPGVRLVGQLPQRSRVGAGTGLGEGGQRVVGLAGVRGAEVEHDPLRRGAAHRQRRTRAGGERVLGDGPGVEGGRQDVVLRRVREGRRAERPRRGSVQARGDNSRELARMPGVCDVAPGPQAPAPPTWLPW</sequence>
<dbReference type="EMBL" id="FOIE01000001">
    <property type="protein sequence ID" value="SES81691.1"/>
    <property type="molecule type" value="Genomic_DNA"/>
</dbReference>
<protein>
    <submittedName>
        <fullName evidence="2">Uncharacterized protein</fullName>
    </submittedName>
</protein>
<keyword evidence="3" id="KW-1185">Reference proteome</keyword>
<feature type="compositionally biased region" description="Basic and acidic residues" evidence="1">
    <location>
        <begin position="250"/>
        <end position="269"/>
    </location>
</feature>
<reference evidence="3" key="1">
    <citation type="submission" date="2016-10" db="EMBL/GenBank/DDBJ databases">
        <authorList>
            <person name="Varghese N."/>
            <person name="Submissions S."/>
        </authorList>
    </citation>
    <scope>NUCLEOTIDE SEQUENCE [LARGE SCALE GENOMIC DNA]</scope>
    <source>
        <strain evidence="3">DSM 44209</strain>
    </source>
</reference>
<name>A0A1H9ZKP3_9ACTN</name>
<feature type="region of interest" description="Disordered" evidence="1">
    <location>
        <begin position="1"/>
        <end position="109"/>
    </location>
</feature>
<evidence type="ECO:0000313" key="3">
    <source>
        <dbReference type="Proteomes" id="UP000198507"/>
    </source>
</evidence>
<accession>A0A1H9ZKP3</accession>
<dbReference type="AlphaFoldDB" id="A0A1H9ZKP3"/>
<dbReference type="Proteomes" id="UP000198507">
    <property type="component" value="Unassembled WGS sequence"/>
</dbReference>
<feature type="compositionally biased region" description="Basic residues" evidence="1">
    <location>
        <begin position="225"/>
        <end position="234"/>
    </location>
</feature>
<organism evidence="2 3">
    <name type="scientific">Geodermatophilus poikilotrophus</name>
    <dbReference type="NCBI Taxonomy" id="1333667"/>
    <lineage>
        <taxon>Bacteria</taxon>
        <taxon>Bacillati</taxon>
        <taxon>Actinomycetota</taxon>
        <taxon>Actinomycetes</taxon>
        <taxon>Geodermatophilales</taxon>
        <taxon>Geodermatophilaceae</taxon>
        <taxon>Geodermatophilus</taxon>
    </lineage>
</organism>
<gene>
    <name evidence="2" type="ORF">SAMN04488546_0626</name>
</gene>
<feature type="compositionally biased region" description="Pro residues" evidence="1">
    <location>
        <begin position="296"/>
        <end position="307"/>
    </location>
</feature>
<proteinExistence type="predicted"/>